<dbReference type="Pfam" id="PF00389">
    <property type="entry name" value="2-Hacid_dh"/>
    <property type="match status" value="1"/>
</dbReference>
<accession>A0A844C289</accession>
<dbReference type="Gene3D" id="3.40.50.720">
    <property type="entry name" value="NAD(P)-binding Rossmann-like Domain"/>
    <property type="match status" value="2"/>
</dbReference>
<dbReference type="InterPro" id="IPR029752">
    <property type="entry name" value="D-isomer_DH_CS1"/>
</dbReference>
<dbReference type="InterPro" id="IPR058205">
    <property type="entry name" value="D-LDH-like"/>
</dbReference>
<name>A0A844C289_9LACT</name>
<reference evidence="6 7" key="1">
    <citation type="submission" date="2019-11" db="EMBL/GenBank/DDBJ databases">
        <title>Characterisation of Fundicoccus ignavus gen. nov. sp. nov., a novel genus of the family Aerococcaceae isolated from bulk tank milk.</title>
        <authorList>
            <person name="Siebert A."/>
            <person name="Huptas C."/>
            <person name="Wenning M."/>
            <person name="Scherer S."/>
            <person name="Doll E.V."/>
        </authorList>
    </citation>
    <scope>NUCLEOTIDE SEQUENCE [LARGE SCALE GENOMIC DNA]</scope>
    <source>
        <strain evidence="6 7">DSM 109653</strain>
    </source>
</reference>
<evidence type="ECO:0000259" key="4">
    <source>
        <dbReference type="Pfam" id="PF00389"/>
    </source>
</evidence>
<protein>
    <submittedName>
        <fullName evidence="6">D-lactate dehydrogenase</fullName>
        <ecNumber evidence="6">1.1.1.28</ecNumber>
    </submittedName>
</protein>
<keyword evidence="2" id="KW-0520">NAD</keyword>
<dbReference type="AlphaFoldDB" id="A0A844C289"/>
<comment type="similarity">
    <text evidence="1 3">Belongs to the D-isomer specific 2-hydroxyacid dehydrogenase family.</text>
</comment>
<dbReference type="InterPro" id="IPR036291">
    <property type="entry name" value="NAD(P)-bd_dom_sf"/>
</dbReference>
<dbReference type="NCBIfam" id="NF006374">
    <property type="entry name" value="PRK08605.1"/>
    <property type="match status" value="1"/>
</dbReference>
<dbReference type="EMBL" id="WJQR01000005">
    <property type="protein sequence ID" value="MRI81651.1"/>
    <property type="molecule type" value="Genomic_DNA"/>
</dbReference>
<gene>
    <name evidence="6" type="ORF">GIY11_06425</name>
</gene>
<proteinExistence type="inferred from homology"/>
<dbReference type="RefSeq" id="WP_153861941.1">
    <property type="nucleotide sequence ID" value="NZ_WJQR01000005.1"/>
</dbReference>
<dbReference type="InterPro" id="IPR006139">
    <property type="entry name" value="D-isomer_2_OHA_DH_cat_dom"/>
</dbReference>
<dbReference type="PANTHER" id="PTHR43026:SF1">
    <property type="entry name" value="2-HYDROXYACID DEHYDROGENASE HOMOLOG 1-RELATED"/>
    <property type="match status" value="1"/>
</dbReference>
<dbReference type="SUPFAM" id="SSF51735">
    <property type="entry name" value="NAD(P)-binding Rossmann-fold domains"/>
    <property type="match status" value="1"/>
</dbReference>
<dbReference type="PANTHER" id="PTHR43026">
    <property type="entry name" value="2-HYDROXYACID DEHYDROGENASE HOMOLOG 1-RELATED"/>
    <property type="match status" value="1"/>
</dbReference>
<keyword evidence="3 6" id="KW-0560">Oxidoreductase</keyword>
<evidence type="ECO:0000256" key="2">
    <source>
        <dbReference type="ARBA" id="ARBA00023027"/>
    </source>
</evidence>
<comment type="caution">
    <text evidence="6">The sequence shown here is derived from an EMBL/GenBank/DDBJ whole genome shotgun (WGS) entry which is preliminary data.</text>
</comment>
<evidence type="ECO:0000313" key="7">
    <source>
        <dbReference type="Proteomes" id="UP000469870"/>
    </source>
</evidence>
<dbReference type="InterPro" id="IPR006140">
    <property type="entry name" value="D-isomer_DH_NAD-bd"/>
</dbReference>
<evidence type="ECO:0000313" key="6">
    <source>
        <dbReference type="EMBL" id="MRI81651.1"/>
    </source>
</evidence>
<feature type="domain" description="D-isomer specific 2-hydroxyacid dehydrogenase catalytic" evidence="4">
    <location>
        <begin position="7"/>
        <end position="331"/>
    </location>
</feature>
<dbReference type="Proteomes" id="UP000469870">
    <property type="component" value="Unassembled WGS sequence"/>
</dbReference>
<dbReference type="Pfam" id="PF02826">
    <property type="entry name" value="2-Hacid_dh_C"/>
    <property type="match status" value="1"/>
</dbReference>
<evidence type="ECO:0000256" key="3">
    <source>
        <dbReference type="RuleBase" id="RU003719"/>
    </source>
</evidence>
<feature type="domain" description="D-isomer specific 2-hydroxyacid dehydrogenase NAD-binding" evidence="5">
    <location>
        <begin position="112"/>
        <end position="299"/>
    </location>
</feature>
<dbReference type="EC" id="1.1.1.28" evidence="6"/>
<organism evidence="6 7">
    <name type="scientific">Fundicoccus ignavus</name>
    <dbReference type="NCBI Taxonomy" id="2664442"/>
    <lineage>
        <taxon>Bacteria</taxon>
        <taxon>Bacillati</taxon>
        <taxon>Bacillota</taxon>
        <taxon>Bacilli</taxon>
        <taxon>Lactobacillales</taxon>
        <taxon>Aerococcaceae</taxon>
        <taxon>Fundicoccus</taxon>
    </lineage>
</organism>
<dbReference type="SUPFAM" id="SSF52283">
    <property type="entry name" value="Formate/glycerate dehydrogenase catalytic domain-like"/>
    <property type="match status" value="1"/>
</dbReference>
<evidence type="ECO:0000256" key="1">
    <source>
        <dbReference type="ARBA" id="ARBA00005854"/>
    </source>
</evidence>
<dbReference type="PROSITE" id="PS00065">
    <property type="entry name" value="D_2_HYDROXYACID_DH_1"/>
    <property type="match status" value="1"/>
</dbReference>
<sequence length="331" mass="36723">MLKIMLFGVRDEEIPIIKAWSTRNEVQVDYTELNLTPETIQMAKGYDGVTISQVADLDVSLYPTLASYGIKQIAQRSAGFEMHDLTSATENGLIISNVPSYSPESIAEYAVTAALNLVRKTDLIREKVAEQDFRWMPAIRARVVKEMTVAIIGVGRIGSRVANIYRGFGANVVAYDIAPREEFESLVAYQESAEAAISQADIVTIHMPATDVNYHQFSLDLFKQFKSGAILVNTARGPIVHTEDLFQALEEGYIAGAALDVYEGEAPYVPVDWRGRDITDPVYQQLVKHPQIIYTPHTAYYTDTAVQNLIDIPLDATLSVIQTGDTDVRVN</sequence>
<dbReference type="GO" id="GO:0008720">
    <property type="term" value="F:D-lactate dehydrogenase (NAD+) activity"/>
    <property type="evidence" value="ECO:0007669"/>
    <property type="project" value="UniProtKB-EC"/>
</dbReference>
<evidence type="ECO:0000259" key="5">
    <source>
        <dbReference type="Pfam" id="PF02826"/>
    </source>
</evidence>
<dbReference type="CDD" id="cd12186">
    <property type="entry name" value="LDH"/>
    <property type="match status" value="1"/>
</dbReference>
<dbReference type="GO" id="GO:0051287">
    <property type="term" value="F:NAD binding"/>
    <property type="evidence" value="ECO:0007669"/>
    <property type="project" value="InterPro"/>
</dbReference>